<name>A0A4Y2SI24_ARAVE</name>
<evidence type="ECO:0000313" key="4">
    <source>
        <dbReference type="Proteomes" id="UP000499080"/>
    </source>
</evidence>
<accession>A0A4Y2SI24</accession>
<proteinExistence type="predicted"/>
<feature type="transmembrane region" description="Helical" evidence="1">
    <location>
        <begin position="262"/>
        <end position="283"/>
    </location>
</feature>
<dbReference type="Proteomes" id="UP000499080">
    <property type="component" value="Unassembled WGS sequence"/>
</dbReference>
<dbReference type="EMBL" id="BGPR01022021">
    <property type="protein sequence ID" value="GBN87882.1"/>
    <property type="molecule type" value="Genomic_DNA"/>
</dbReference>
<feature type="transmembrane region" description="Helical" evidence="1">
    <location>
        <begin position="132"/>
        <end position="150"/>
    </location>
</feature>
<feature type="transmembrane region" description="Helical" evidence="1">
    <location>
        <begin position="51"/>
        <end position="69"/>
    </location>
</feature>
<keyword evidence="1" id="KW-0472">Membrane</keyword>
<feature type="transmembrane region" description="Helical" evidence="1">
    <location>
        <begin position="84"/>
        <end position="103"/>
    </location>
</feature>
<feature type="transmembrane region" description="Helical" evidence="1">
    <location>
        <begin position="377"/>
        <end position="396"/>
    </location>
</feature>
<organism evidence="3 4">
    <name type="scientific">Araneus ventricosus</name>
    <name type="common">Orbweaver spider</name>
    <name type="synonym">Epeira ventricosa</name>
    <dbReference type="NCBI Taxonomy" id="182803"/>
    <lineage>
        <taxon>Eukaryota</taxon>
        <taxon>Metazoa</taxon>
        <taxon>Ecdysozoa</taxon>
        <taxon>Arthropoda</taxon>
        <taxon>Chelicerata</taxon>
        <taxon>Arachnida</taxon>
        <taxon>Araneae</taxon>
        <taxon>Araneomorphae</taxon>
        <taxon>Entelegynae</taxon>
        <taxon>Araneoidea</taxon>
        <taxon>Araneidae</taxon>
        <taxon>Araneus</taxon>
    </lineage>
</organism>
<gene>
    <name evidence="2" type="ORF">AVEN_124872_1</name>
    <name evidence="3" type="ORF">AVEN_238752_1</name>
</gene>
<evidence type="ECO:0000313" key="2">
    <source>
        <dbReference type="EMBL" id="GBN80595.1"/>
    </source>
</evidence>
<keyword evidence="4" id="KW-1185">Reference proteome</keyword>
<evidence type="ECO:0000256" key="1">
    <source>
        <dbReference type="SAM" id="Phobius"/>
    </source>
</evidence>
<dbReference type="AlphaFoldDB" id="A0A4Y2SI24"/>
<protein>
    <recommendedName>
        <fullName evidence="5">Gustatory receptor</fullName>
    </recommendedName>
</protein>
<reference evidence="3 4" key="1">
    <citation type="journal article" date="2019" name="Sci. Rep.">
        <title>Orb-weaving spider Araneus ventricosus genome elucidates the spidroin gene catalogue.</title>
        <authorList>
            <person name="Kono N."/>
            <person name="Nakamura H."/>
            <person name="Ohtoshi R."/>
            <person name="Moran D.A.P."/>
            <person name="Shinohara A."/>
            <person name="Yoshida Y."/>
            <person name="Fujiwara M."/>
            <person name="Mori M."/>
            <person name="Tomita M."/>
            <person name="Arakawa K."/>
        </authorList>
    </citation>
    <scope>NUCLEOTIDE SEQUENCE [LARGE SCALE GENOMIC DNA]</scope>
</reference>
<dbReference type="EMBL" id="BGPR01018960">
    <property type="protein sequence ID" value="GBN80595.1"/>
    <property type="molecule type" value="Genomic_DNA"/>
</dbReference>
<feature type="transmembrane region" description="Helical" evidence="1">
    <location>
        <begin position="303"/>
        <end position="322"/>
    </location>
</feature>
<keyword evidence="1" id="KW-0812">Transmembrane</keyword>
<comment type="caution">
    <text evidence="3">The sequence shown here is derived from an EMBL/GenBank/DDBJ whole genome shotgun (WGS) entry which is preliminary data.</text>
</comment>
<keyword evidence="1" id="KW-1133">Transmembrane helix</keyword>
<feature type="transmembrane region" description="Helical" evidence="1">
    <location>
        <begin position="195"/>
        <end position="219"/>
    </location>
</feature>
<evidence type="ECO:0000313" key="3">
    <source>
        <dbReference type="EMBL" id="GBN87882.1"/>
    </source>
</evidence>
<sequence length="405" mass="47054">MKIFDTRVHTEGDYSLRRRTMANVHPLRPVLTSLAVLGFKIEDSSGAVTRIIFRLYLVLVTAGLHYWALSDVVWYFRNRIQEDVLAESVTVWASMATVDLLIWKRKSFLKILSTVKTETEKLSLEEQRRFKYVVWTVCFLTWGFNFLYITQNLLFSLHVDHDKYFSNTPLYFFYKGMSEKQIAIFIRIDRSVECFFIQGTLTMIISLYILLCINAKLWLKKFDDYDKPASSTYASSFTLDDVRCFRATFDQFARNIERLDDVFCEIVAMWLLMILITLCVRVLSLLNPRTPKTDRIIENTVLALSRAIVTLFVVSLVSGNVYDESAISLNKLEALVRRKEPVQNFAVYHEVQIAFQKFSFFPTQLTVWKVTPLNRSFLMTCIGMMTTYVIICIQLNPSVLNSLSG</sequence>
<evidence type="ECO:0008006" key="5">
    <source>
        <dbReference type="Google" id="ProtNLM"/>
    </source>
</evidence>
<dbReference type="OrthoDB" id="6427658at2759"/>